<comment type="similarity">
    <text evidence="2 7">Belongs to the ExbD/TolR family.</text>
</comment>
<dbReference type="GO" id="GO:0015031">
    <property type="term" value="P:protein transport"/>
    <property type="evidence" value="ECO:0007669"/>
    <property type="project" value="UniProtKB-KW"/>
</dbReference>
<evidence type="ECO:0000313" key="8">
    <source>
        <dbReference type="EMBL" id="QDT08730.1"/>
    </source>
</evidence>
<organism evidence="8 9">
    <name type="scientific">Stieleria marina</name>
    <dbReference type="NCBI Taxonomy" id="1930275"/>
    <lineage>
        <taxon>Bacteria</taxon>
        <taxon>Pseudomonadati</taxon>
        <taxon>Planctomycetota</taxon>
        <taxon>Planctomycetia</taxon>
        <taxon>Pirellulales</taxon>
        <taxon>Pirellulaceae</taxon>
        <taxon>Stieleria</taxon>
    </lineage>
</organism>
<protein>
    <submittedName>
        <fullName evidence="8">Biopolymer transport protein ExbD/TolR</fullName>
    </submittedName>
</protein>
<name>A0A517NNN3_9BACT</name>
<evidence type="ECO:0000256" key="6">
    <source>
        <dbReference type="ARBA" id="ARBA00023136"/>
    </source>
</evidence>
<dbReference type="Proteomes" id="UP000319817">
    <property type="component" value="Chromosome"/>
</dbReference>
<dbReference type="AlphaFoldDB" id="A0A517NNN3"/>
<keyword evidence="5" id="KW-1133">Transmembrane helix</keyword>
<sequence>MTPMVDVTFLLLIFFVVTASFQMQKSIGMPMAPSEVPGLVAEPPPELAELELRVDQAGTFRVLASQWQCETPSKQTLITQLKQWRRNRPDHASLLVAFDENTRLQSLVDAMDAGTLAGFQKLRVQSFTEFP</sequence>
<keyword evidence="6" id="KW-0472">Membrane</keyword>
<dbReference type="EMBL" id="CP036526">
    <property type="protein sequence ID" value="QDT08730.1"/>
    <property type="molecule type" value="Genomic_DNA"/>
</dbReference>
<dbReference type="GO" id="GO:0005886">
    <property type="term" value="C:plasma membrane"/>
    <property type="evidence" value="ECO:0007669"/>
    <property type="project" value="UniProtKB-SubCell"/>
</dbReference>
<dbReference type="InterPro" id="IPR003400">
    <property type="entry name" value="ExbD"/>
</dbReference>
<evidence type="ECO:0000256" key="2">
    <source>
        <dbReference type="ARBA" id="ARBA00005811"/>
    </source>
</evidence>
<evidence type="ECO:0000313" key="9">
    <source>
        <dbReference type="Proteomes" id="UP000319817"/>
    </source>
</evidence>
<evidence type="ECO:0000256" key="5">
    <source>
        <dbReference type="ARBA" id="ARBA00022989"/>
    </source>
</evidence>
<accession>A0A517NNN3</accession>
<evidence type="ECO:0000256" key="1">
    <source>
        <dbReference type="ARBA" id="ARBA00004162"/>
    </source>
</evidence>
<evidence type="ECO:0000256" key="3">
    <source>
        <dbReference type="ARBA" id="ARBA00022475"/>
    </source>
</evidence>
<gene>
    <name evidence="8" type="ORF">K239x_06720</name>
</gene>
<keyword evidence="7" id="KW-0653">Protein transport</keyword>
<dbReference type="GO" id="GO:0022857">
    <property type="term" value="F:transmembrane transporter activity"/>
    <property type="evidence" value="ECO:0007669"/>
    <property type="project" value="InterPro"/>
</dbReference>
<keyword evidence="3" id="KW-1003">Cell membrane</keyword>
<dbReference type="PANTHER" id="PTHR30558:SF3">
    <property type="entry name" value="BIOPOLYMER TRANSPORT PROTEIN EXBD-RELATED"/>
    <property type="match status" value="1"/>
</dbReference>
<dbReference type="Pfam" id="PF02472">
    <property type="entry name" value="ExbD"/>
    <property type="match status" value="1"/>
</dbReference>
<evidence type="ECO:0000256" key="7">
    <source>
        <dbReference type="RuleBase" id="RU003879"/>
    </source>
</evidence>
<dbReference type="PANTHER" id="PTHR30558">
    <property type="entry name" value="EXBD MEMBRANE COMPONENT OF PMF-DRIVEN MACROMOLECULE IMPORT SYSTEM"/>
    <property type="match status" value="1"/>
</dbReference>
<keyword evidence="9" id="KW-1185">Reference proteome</keyword>
<keyword evidence="7" id="KW-0813">Transport</keyword>
<comment type="subcellular location">
    <subcellularLocation>
        <location evidence="1">Cell membrane</location>
        <topology evidence="1">Single-pass membrane protein</topology>
    </subcellularLocation>
    <subcellularLocation>
        <location evidence="7">Cell membrane</location>
        <topology evidence="7">Single-pass type II membrane protein</topology>
    </subcellularLocation>
</comment>
<keyword evidence="4 7" id="KW-0812">Transmembrane</keyword>
<evidence type="ECO:0000256" key="4">
    <source>
        <dbReference type="ARBA" id="ARBA00022692"/>
    </source>
</evidence>
<reference evidence="8 9" key="1">
    <citation type="submission" date="2019-02" db="EMBL/GenBank/DDBJ databases">
        <title>Deep-cultivation of Planctomycetes and their phenomic and genomic characterization uncovers novel biology.</title>
        <authorList>
            <person name="Wiegand S."/>
            <person name="Jogler M."/>
            <person name="Boedeker C."/>
            <person name="Pinto D."/>
            <person name="Vollmers J."/>
            <person name="Rivas-Marin E."/>
            <person name="Kohn T."/>
            <person name="Peeters S.H."/>
            <person name="Heuer A."/>
            <person name="Rast P."/>
            <person name="Oberbeckmann S."/>
            <person name="Bunk B."/>
            <person name="Jeske O."/>
            <person name="Meyerdierks A."/>
            <person name="Storesund J.E."/>
            <person name="Kallscheuer N."/>
            <person name="Luecker S."/>
            <person name="Lage O.M."/>
            <person name="Pohl T."/>
            <person name="Merkel B.J."/>
            <person name="Hornburger P."/>
            <person name="Mueller R.-W."/>
            <person name="Bruemmer F."/>
            <person name="Labrenz M."/>
            <person name="Spormann A.M."/>
            <person name="Op den Camp H."/>
            <person name="Overmann J."/>
            <person name="Amann R."/>
            <person name="Jetten M.S.M."/>
            <person name="Mascher T."/>
            <person name="Medema M.H."/>
            <person name="Devos D.P."/>
            <person name="Kaster A.-K."/>
            <person name="Ovreas L."/>
            <person name="Rohde M."/>
            <person name="Galperin M.Y."/>
            <person name="Jogler C."/>
        </authorList>
    </citation>
    <scope>NUCLEOTIDE SEQUENCE [LARGE SCALE GENOMIC DNA]</scope>
    <source>
        <strain evidence="8 9">K23_9</strain>
    </source>
</reference>
<proteinExistence type="inferred from homology"/>